<dbReference type="Proteomes" id="UP000067008">
    <property type="component" value="Chromosome 2"/>
</dbReference>
<dbReference type="EMBL" id="AP014925">
    <property type="protein sequence ID" value="BAR96561.1"/>
    <property type="molecule type" value="Genomic_DNA"/>
</dbReference>
<dbReference type="Proteomes" id="UP000217431">
    <property type="component" value="Chromosome I"/>
</dbReference>
<dbReference type="EMBL" id="AP014597">
    <property type="protein sequence ID" value="BAU17653.1"/>
    <property type="molecule type" value="Genomic_DNA"/>
</dbReference>
<dbReference type="GeneID" id="34516659"/>
<dbReference type="Pfam" id="PF12080">
    <property type="entry name" value="GldM_4th"/>
    <property type="match status" value="1"/>
</dbReference>
<keyword evidence="10" id="KW-1185">Reference proteome</keyword>
<reference evidence="5 8" key="1">
    <citation type="submission" date="2015-07" db="EMBL/GenBank/DDBJ databases">
        <title>Complete genome sequence of Prevotella intermedia strain 17-2.</title>
        <authorList>
            <person name="Nambu T."/>
        </authorList>
    </citation>
    <scope>NUCLEOTIDE SEQUENCE [LARGE SCALE GENOMIC DNA]</scope>
    <source>
        <strain evidence="5 8">17-2</strain>
    </source>
</reference>
<dbReference type="InterPro" id="IPR019859">
    <property type="entry name" value="Motility-assoc_prot_GldM"/>
</dbReference>
<dbReference type="Pfam" id="PF21601">
    <property type="entry name" value="GldM_2nd"/>
    <property type="match status" value="1"/>
</dbReference>
<evidence type="ECO:0000259" key="4">
    <source>
        <dbReference type="Pfam" id="PF21602"/>
    </source>
</evidence>
<dbReference type="InterPro" id="IPR048405">
    <property type="entry name" value="GldM_Ig-like-1"/>
</dbReference>
<proteinExistence type="predicted"/>
<evidence type="ECO:0000313" key="5">
    <source>
        <dbReference type="EMBL" id="BAR96561.1"/>
    </source>
</evidence>
<dbReference type="AlphaFoldDB" id="A0A0H5B348"/>
<evidence type="ECO:0000259" key="2">
    <source>
        <dbReference type="Pfam" id="PF12081"/>
    </source>
</evidence>
<dbReference type="OMA" id="DKMNVVY"/>
<evidence type="ECO:0000313" key="6">
    <source>
        <dbReference type="EMBL" id="BAU17653.1"/>
    </source>
</evidence>
<evidence type="ECO:0000313" key="9">
    <source>
        <dbReference type="Proteomes" id="UP000217431"/>
    </source>
</evidence>
<feature type="domain" description="Gliding motility-associated protein GldM second immunoglobulin-like" evidence="4">
    <location>
        <begin position="336"/>
        <end position="414"/>
    </location>
</feature>
<evidence type="ECO:0000313" key="8">
    <source>
        <dbReference type="Proteomes" id="UP000067008"/>
    </source>
</evidence>
<dbReference type="NCBIfam" id="TIGR03517">
    <property type="entry name" value="GldM_gliding"/>
    <property type="match status" value="1"/>
</dbReference>
<gene>
    <name evidence="6" type="primary">porM</name>
    <name evidence="7" type="synonym">gldM</name>
    <name evidence="7" type="ORF">D2S45_01525</name>
    <name evidence="5" type="ORF">PI172_1833</name>
    <name evidence="6" type="ORF">PIOMA14_I_1145</name>
</gene>
<dbReference type="Proteomes" id="UP000283868">
    <property type="component" value="Unassembled WGS sequence"/>
</dbReference>
<sequence length="529" mass="58099">MAIIKRKVSPRQKMINLMYVVLMAMLALNISTEVLNGFSIVEESLNRTTGNSSMENKAIFDELEQMMQKNPEKVKAWFAMASTVRNMSDSLFNYAQQLKIDIVKEADGQDGDPLNIRNKENLEAAGIVMLAPGTGQGHKLYDAINSYRERILNFVTDPLQKKIIASNLSTAVPHHSLNKNWEEYMFENMPTSAAVTLLSKLQSDIRYAEGEVLHTLVANVGLKDLRVNKLQAFVVPSQTRLYPGETLTAQMLMGAVDSTQQPQVYVNGQLIRGNKITLRAGAPGKHTISGYMLIKDLAGNVIRRNFKQDYWVTGGPKPERYISPDGMQQVPAFEGVATIAADLMNVLYAGFDNPITISIPNTGQNDVQASMSGGSLVSRGGGKFIARPTSVGNPVTISVSAKGRKIGEYKFRVRKLPDPAPYIAMGADRFKSGALSKAALMSASGIHAAIDDGLLDIPFSVTSFRTVFFDNMGNAVPLASNGSQFSAQQKEQFRHLSRNKRFYITNVVVHGPDGTTRTLNGRNMEVIVQ</sequence>
<feature type="domain" description="Gliding motility-associated protein GldM C-terminal" evidence="1">
    <location>
        <begin position="417"/>
        <end position="529"/>
    </location>
</feature>
<dbReference type="Pfam" id="PF12081">
    <property type="entry name" value="GldM_1st"/>
    <property type="match status" value="1"/>
</dbReference>
<dbReference type="InterPro" id="IPR022719">
    <property type="entry name" value="Motility-assoc_prot_GldM_C"/>
</dbReference>
<dbReference type="RefSeq" id="WP_014709418.1">
    <property type="nucleotide sequence ID" value="NZ_AP014597.1"/>
</dbReference>
<protein>
    <submittedName>
        <fullName evidence="7">Gliding motility protein GldM</fullName>
    </submittedName>
    <submittedName>
        <fullName evidence="6">Por secretion system protein porM/gldM</fullName>
    </submittedName>
</protein>
<dbReference type="EMBL" id="QXEN01000002">
    <property type="protein sequence ID" value="RRF88037.1"/>
    <property type="molecule type" value="Genomic_DNA"/>
</dbReference>
<dbReference type="STRING" id="28131.BWX40_02735"/>
<evidence type="ECO:0000259" key="1">
    <source>
        <dbReference type="Pfam" id="PF12080"/>
    </source>
</evidence>
<organism evidence="6 9">
    <name type="scientific">Prevotella intermedia</name>
    <dbReference type="NCBI Taxonomy" id="28131"/>
    <lineage>
        <taxon>Bacteria</taxon>
        <taxon>Pseudomonadati</taxon>
        <taxon>Bacteroidota</taxon>
        <taxon>Bacteroidia</taxon>
        <taxon>Bacteroidales</taxon>
        <taxon>Prevotellaceae</taxon>
        <taxon>Prevotella</taxon>
    </lineage>
</organism>
<reference evidence="7 10" key="3">
    <citation type="submission" date="2018-08" db="EMBL/GenBank/DDBJ databases">
        <title>Comparative analysis of Prevotella intermedia strains.</title>
        <authorList>
            <person name="Moon J.-H."/>
            <person name="Lee J.-H."/>
        </authorList>
    </citation>
    <scope>NUCLEOTIDE SEQUENCE [LARGE SCALE GENOMIC DNA]</scope>
    <source>
        <strain evidence="7 10">ATCC 15033</strain>
    </source>
</reference>
<evidence type="ECO:0000313" key="10">
    <source>
        <dbReference type="Proteomes" id="UP000283868"/>
    </source>
</evidence>
<feature type="domain" description="Gliding motility-associated protein GldM N-terminal" evidence="2">
    <location>
        <begin position="33"/>
        <end position="218"/>
    </location>
</feature>
<dbReference type="InterPro" id="IPR022720">
    <property type="entry name" value="Motility-assoc_prot_GldM_N"/>
</dbReference>
<dbReference type="Pfam" id="PF21602">
    <property type="entry name" value="GldM_3rd"/>
    <property type="match status" value="1"/>
</dbReference>
<accession>A0A0H5B348</accession>
<name>A0A0H5B348_PREIN</name>
<evidence type="ECO:0000259" key="3">
    <source>
        <dbReference type="Pfam" id="PF21601"/>
    </source>
</evidence>
<evidence type="ECO:0000313" key="7">
    <source>
        <dbReference type="EMBL" id="RRF88037.1"/>
    </source>
</evidence>
<dbReference type="PATRIC" id="fig|28131.4.peg.2603"/>
<reference evidence="6 9" key="2">
    <citation type="journal article" date="2016" name="DNA Res.">
        <title>The complete genome sequencing of Prevotella intermedia strain OMA14 and a subsequent fine-scale, intra-species genomic comparison reveal an unusual amplification of conjugative and mobile transposons and identify a novel Prevotella-lineage-specific repeat.</title>
        <authorList>
            <person name="Naito M."/>
            <person name="Ogura Y."/>
            <person name="Itoh T."/>
            <person name="Shoji M."/>
            <person name="Okamoto M."/>
            <person name="Hayashi T."/>
            <person name="Nakayama K."/>
        </authorList>
    </citation>
    <scope>NUCLEOTIDE SEQUENCE [LARGE SCALE GENOMIC DNA]</scope>
    <source>
        <strain evidence="6 9">OMA14</strain>
    </source>
</reference>
<feature type="domain" description="Gliding motility-associated protein GldM first immunoglobulin-like" evidence="3">
    <location>
        <begin position="223"/>
        <end position="313"/>
    </location>
</feature>
<dbReference type="InterPro" id="IPR048406">
    <property type="entry name" value="GldM_Ig-like-2"/>
</dbReference>